<evidence type="ECO:0000313" key="3">
    <source>
        <dbReference type="EMBL" id="CAL1392929.1"/>
    </source>
</evidence>
<dbReference type="InterPro" id="IPR029472">
    <property type="entry name" value="Copia-like_N"/>
</dbReference>
<gene>
    <name evidence="3" type="ORF">LTRI10_LOCUS33542</name>
</gene>
<dbReference type="Pfam" id="PF14244">
    <property type="entry name" value="Retrotran_gag_3"/>
    <property type="match status" value="1"/>
</dbReference>
<protein>
    <recommendedName>
        <fullName evidence="5">Retrotransposon Copia-like N-terminal domain-containing protein</fullName>
    </recommendedName>
</protein>
<feature type="domain" description="Retrotransposon gag" evidence="1">
    <location>
        <begin position="102"/>
        <end position="158"/>
    </location>
</feature>
<organism evidence="3 4">
    <name type="scientific">Linum trigynum</name>
    <dbReference type="NCBI Taxonomy" id="586398"/>
    <lineage>
        <taxon>Eukaryota</taxon>
        <taxon>Viridiplantae</taxon>
        <taxon>Streptophyta</taxon>
        <taxon>Embryophyta</taxon>
        <taxon>Tracheophyta</taxon>
        <taxon>Spermatophyta</taxon>
        <taxon>Magnoliopsida</taxon>
        <taxon>eudicotyledons</taxon>
        <taxon>Gunneridae</taxon>
        <taxon>Pentapetalae</taxon>
        <taxon>rosids</taxon>
        <taxon>fabids</taxon>
        <taxon>Malpighiales</taxon>
        <taxon>Linaceae</taxon>
        <taxon>Linum</taxon>
    </lineage>
</organism>
<reference evidence="3 4" key="1">
    <citation type="submission" date="2024-04" db="EMBL/GenBank/DDBJ databases">
        <authorList>
            <person name="Fracassetti M."/>
        </authorList>
    </citation>
    <scope>NUCLEOTIDE SEQUENCE [LARGE SCALE GENOMIC DNA]</scope>
</reference>
<accession>A0AAV2F444</accession>
<name>A0AAV2F444_9ROSI</name>
<evidence type="ECO:0000259" key="1">
    <source>
        <dbReference type="Pfam" id="PF03732"/>
    </source>
</evidence>
<dbReference type="InterPro" id="IPR005162">
    <property type="entry name" value="Retrotrans_gag_dom"/>
</dbReference>
<dbReference type="Proteomes" id="UP001497516">
    <property type="component" value="Chromosome 6"/>
</dbReference>
<feature type="domain" description="Retrotransposon Copia-like N-terminal" evidence="2">
    <location>
        <begin position="25"/>
        <end position="71"/>
    </location>
</feature>
<dbReference type="Pfam" id="PF03732">
    <property type="entry name" value="Retrotrans_gag"/>
    <property type="match status" value="1"/>
</dbReference>
<keyword evidence="4" id="KW-1185">Reference proteome</keyword>
<dbReference type="PANTHER" id="PTHR37610">
    <property type="entry name" value="CCHC-TYPE DOMAIN-CONTAINING PROTEIN"/>
    <property type="match status" value="1"/>
</dbReference>
<dbReference type="AlphaFoldDB" id="A0AAV2F444"/>
<evidence type="ECO:0000259" key="2">
    <source>
        <dbReference type="Pfam" id="PF14244"/>
    </source>
</evidence>
<sequence length="329" mass="36372">MSLDTGALTTGVPSGIDALSPLHLHPADHPNLMFVSEALTDFNYGDWVAEITNSLLAKNKLGFVTGDTPRPEPGPQLDAWIRCNAAVVGWLRTAMSRDVRTSLSSSLSAHQIWEELRERFSTGNLPRRYKLRRDITALRQDHLSVAAFYSKLKRLWDDWLTLDPPARCTCGKCECHVEQRTRSSHEEMRLLDFLIGLDDNFSVVRTQLLSMKPTPTLGAAYQMAANEEQQRSLSHESRPSPVDAAAFKGRETCFQVNLALPKVAPGVLTVKSWGTSKPHAMSSLSIHNDHRLKEAANPVTSLSVATPSLLGLTLRLLLLKVTLAALFLA</sequence>
<evidence type="ECO:0008006" key="5">
    <source>
        <dbReference type="Google" id="ProtNLM"/>
    </source>
</evidence>
<evidence type="ECO:0000313" key="4">
    <source>
        <dbReference type="Proteomes" id="UP001497516"/>
    </source>
</evidence>
<dbReference type="PANTHER" id="PTHR37610:SF97">
    <property type="entry name" value="RETROTRANSPOSON GAG DOMAIN-CONTAINING PROTEIN"/>
    <property type="match status" value="1"/>
</dbReference>
<proteinExistence type="predicted"/>
<dbReference type="EMBL" id="OZ034819">
    <property type="protein sequence ID" value="CAL1392929.1"/>
    <property type="molecule type" value="Genomic_DNA"/>
</dbReference>